<sequence length="176" mass="19861">MSMKPILSLLMCSFSICSAFQWPIPGITLCHRSHPDFDKCLAENVPKGVAVLRHGLKEIGFPEVDPVKTPPFKLNLTGNRNLEYSIAYTNTYFSGCSYMTMPEINIQCIVKCEKYQKNSKTYIKLTNYTADVNPENVVYYFENIVPGNPEVSAQVLKTLNNDPLLVWNEEKSGLNA</sequence>
<accession>A0A653D9B3</accession>
<feature type="chain" id="PRO_5025046823" evidence="1">
    <location>
        <begin position="20"/>
        <end position="176"/>
    </location>
</feature>
<dbReference type="Gene3D" id="3.15.10.30">
    <property type="entry name" value="Haemolymph juvenile hormone binding protein"/>
    <property type="match status" value="2"/>
</dbReference>
<feature type="signal peptide" evidence="1">
    <location>
        <begin position="1"/>
        <end position="19"/>
    </location>
</feature>
<dbReference type="InterPro" id="IPR038606">
    <property type="entry name" value="To_sf"/>
</dbReference>
<reference evidence="2 3" key="1">
    <citation type="submission" date="2019-01" db="EMBL/GenBank/DDBJ databases">
        <authorList>
            <person name="Sayadi A."/>
        </authorList>
    </citation>
    <scope>NUCLEOTIDE SEQUENCE [LARGE SCALE GENOMIC DNA]</scope>
</reference>
<dbReference type="OrthoDB" id="8182977at2759"/>
<dbReference type="PANTHER" id="PTHR11008:SF32">
    <property type="entry name" value="CIRCADIAN CLOCK-CONTROLLED PROTEIN DAYWAKE-RELATED"/>
    <property type="match status" value="1"/>
</dbReference>
<evidence type="ECO:0000313" key="2">
    <source>
        <dbReference type="EMBL" id="VEN56593.1"/>
    </source>
</evidence>
<protein>
    <submittedName>
        <fullName evidence="2">Uncharacterized protein</fullName>
    </submittedName>
</protein>
<evidence type="ECO:0000256" key="1">
    <source>
        <dbReference type="SAM" id="SignalP"/>
    </source>
</evidence>
<evidence type="ECO:0000313" key="3">
    <source>
        <dbReference type="Proteomes" id="UP000410492"/>
    </source>
</evidence>
<feature type="non-terminal residue" evidence="2">
    <location>
        <position position="176"/>
    </location>
</feature>
<keyword evidence="3" id="KW-1185">Reference proteome</keyword>
<dbReference type="EMBL" id="CAACVG010010782">
    <property type="protein sequence ID" value="VEN56593.1"/>
    <property type="molecule type" value="Genomic_DNA"/>
</dbReference>
<proteinExistence type="predicted"/>
<dbReference type="Pfam" id="PF06585">
    <property type="entry name" value="JHBP"/>
    <property type="match status" value="1"/>
</dbReference>
<keyword evidence="1" id="KW-0732">Signal</keyword>
<name>A0A653D9B3_CALMS</name>
<dbReference type="GO" id="GO:0005615">
    <property type="term" value="C:extracellular space"/>
    <property type="evidence" value="ECO:0007669"/>
    <property type="project" value="TreeGrafter"/>
</dbReference>
<dbReference type="InterPro" id="IPR010562">
    <property type="entry name" value="Haemolymph_juvenile_hormone-bd"/>
</dbReference>
<gene>
    <name evidence="2" type="ORF">CALMAC_LOCUS15454</name>
</gene>
<organism evidence="2 3">
    <name type="scientific">Callosobruchus maculatus</name>
    <name type="common">Southern cowpea weevil</name>
    <name type="synonym">Pulse bruchid</name>
    <dbReference type="NCBI Taxonomy" id="64391"/>
    <lineage>
        <taxon>Eukaryota</taxon>
        <taxon>Metazoa</taxon>
        <taxon>Ecdysozoa</taxon>
        <taxon>Arthropoda</taxon>
        <taxon>Hexapoda</taxon>
        <taxon>Insecta</taxon>
        <taxon>Pterygota</taxon>
        <taxon>Neoptera</taxon>
        <taxon>Endopterygota</taxon>
        <taxon>Coleoptera</taxon>
        <taxon>Polyphaga</taxon>
        <taxon>Cucujiformia</taxon>
        <taxon>Chrysomeloidea</taxon>
        <taxon>Chrysomelidae</taxon>
        <taxon>Bruchinae</taxon>
        <taxon>Bruchini</taxon>
        <taxon>Callosobruchus</taxon>
    </lineage>
</organism>
<dbReference type="Proteomes" id="UP000410492">
    <property type="component" value="Unassembled WGS sequence"/>
</dbReference>
<dbReference type="AlphaFoldDB" id="A0A653D9B3"/>
<dbReference type="PANTHER" id="PTHR11008">
    <property type="entry name" value="PROTEIN TAKEOUT-LIKE PROTEIN"/>
    <property type="match status" value="1"/>
</dbReference>